<organism evidence="2 3">
    <name type="scientific">Striga hermonthica</name>
    <name type="common">Purple witchweed</name>
    <name type="synonym">Buchnera hermonthica</name>
    <dbReference type="NCBI Taxonomy" id="68872"/>
    <lineage>
        <taxon>Eukaryota</taxon>
        <taxon>Viridiplantae</taxon>
        <taxon>Streptophyta</taxon>
        <taxon>Embryophyta</taxon>
        <taxon>Tracheophyta</taxon>
        <taxon>Spermatophyta</taxon>
        <taxon>Magnoliopsida</taxon>
        <taxon>eudicotyledons</taxon>
        <taxon>Gunneridae</taxon>
        <taxon>Pentapetalae</taxon>
        <taxon>asterids</taxon>
        <taxon>lamiids</taxon>
        <taxon>Lamiales</taxon>
        <taxon>Orobanchaceae</taxon>
        <taxon>Buchnereae</taxon>
        <taxon>Striga</taxon>
    </lineage>
</organism>
<evidence type="ECO:0000313" key="2">
    <source>
        <dbReference type="EMBL" id="CAA0832313.1"/>
    </source>
</evidence>
<keyword evidence="1" id="KW-1133">Transmembrane helix</keyword>
<dbReference type="InterPro" id="IPR008480">
    <property type="entry name" value="DUF761_pln"/>
</dbReference>
<dbReference type="EMBL" id="CACSLK010027833">
    <property type="protein sequence ID" value="CAA0832313.1"/>
    <property type="molecule type" value="Genomic_DNA"/>
</dbReference>
<dbReference type="OrthoDB" id="680761at2759"/>
<dbReference type="Pfam" id="PF05553">
    <property type="entry name" value="DUF761"/>
    <property type="match status" value="1"/>
</dbReference>
<comment type="caution">
    <text evidence="2">The sequence shown here is derived from an EMBL/GenBank/DDBJ whole genome shotgun (WGS) entry which is preliminary data.</text>
</comment>
<accession>A0A9N7RLC4</accession>
<name>A0A9N7RLC4_STRHE</name>
<dbReference type="Proteomes" id="UP001153555">
    <property type="component" value="Unassembled WGS sequence"/>
</dbReference>
<proteinExistence type="predicted"/>
<evidence type="ECO:0000313" key="3">
    <source>
        <dbReference type="Proteomes" id="UP001153555"/>
    </source>
</evidence>
<keyword evidence="1" id="KW-0812">Transmembrane</keyword>
<gene>
    <name evidence="2" type="ORF">SHERM_27615</name>
</gene>
<evidence type="ECO:0008006" key="4">
    <source>
        <dbReference type="Google" id="ProtNLM"/>
    </source>
</evidence>
<keyword evidence="3" id="KW-1185">Reference proteome</keyword>
<reference evidence="2" key="1">
    <citation type="submission" date="2019-12" db="EMBL/GenBank/DDBJ databases">
        <authorList>
            <person name="Scholes J."/>
        </authorList>
    </citation>
    <scope>NUCLEOTIDE SEQUENCE</scope>
</reference>
<feature type="transmembrane region" description="Helical" evidence="1">
    <location>
        <begin position="28"/>
        <end position="47"/>
    </location>
</feature>
<keyword evidence="1" id="KW-0472">Membrane</keyword>
<evidence type="ECO:0000256" key="1">
    <source>
        <dbReference type="SAM" id="Phobius"/>
    </source>
</evidence>
<dbReference type="PANTHER" id="PTHR35997:SF6">
    <property type="entry name" value="COTTON FIBER PROTEIN"/>
    <property type="match status" value="1"/>
</dbReference>
<dbReference type="AlphaFoldDB" id="A0A9N7RLC4"/>
<dbReference type="PANTHER" id="PTHR35997">
    <property type="entry name" value="COTTON FIBER PROTEIN-RELATED"/>
    <property type="match status" value="1"/>
</dbReference>
<sequence>MAISLLDHTQSPLNFEKFKKHPNNSNRISLWAFMVSIIIYISVFYTFNLSPSNLLCTPKFWFITLNTLILIIASDFRASRENHDDFYGGYHKFSATTHGDSSFVVKSREKEVYQETRERIIRVVESKNTTKFDDSEKVDNNSSEKMIGKNCYESKNLNGPKNYVRSISGKLNISRENEEKLVMRKTLSEKYDRVGPTLEEDEFSIMSDEELNRRVEEFIRRFNMQIRFQAGRASGPSVV</sequence>
<protein>
    <recommendedName>
        <fullName evidence="4">DUF4408 domain-containing protein</fullName>
    </recommendedName>
</protein>